<accession>A0AAE1ZH68</accession>
<dbReference type="GO" id="GO:0005789">
    <property type="term" value="C:endoplasmic reticulum membrane"/>
    <property type="evidence" value="ECO:0007669"/>
    <property type="project" value="UniProtKB-SubCell"/>
</dbReference>
<keyword evidence="11" id="KW-0443">Lipid metabolism</keyword>
<evidence type="ECO:0000256" key="14">
    <source>
        <dbReference type="RuleBase" id="RU367023"/>
    </source>
</evidence>
<reference evidence="15" key="1">
    <citation type="submission" date="2022-04" db="EMBL/GenBank/DDBJ databases">
        <authorList>
            <person name="Xu L."/>
            <person name="Lv Z."/>
        </authorList>
    </citation>
    <scope>NUCLEOTIDE SEQUENCE</scope>
    <source>
        <strain evidence="15">LV_2022a</strain>
    </source>
</reference>
<evidence type="ECO:0000256" key="7">
    <source>
        <dbReference type="ARBA" id="ARBA00022692"/>
    </source>
</evidence>
<keyword evidence="9 14" id="KW-0256">Endoplasmic reticulum</keyword>
<dbReference type="Pfam" id="PF03982">
    <property type="entry name" value="DAGAT"/>
    <property type="match status" value="2"/>
</dbReference>
<comment type="pathway">
    <text evidence="3">Lipid metabolism.</text>
</comment>
<proteinExistence type="inferred from homology"/>
<dbReference type="AlphaFoldDB" id="A0AAE1ZH68"/>
<evidence type="ECO:0000256" key="13">
    <source>
        <dbReference type="ARBA" id="ARBA00023315"/>
    </source>
</evidence>
<dbReference type="Proteomes" id="UP001292079">
    <property type="component" value="Unassembled WGS sequence"/>
</dbReference>
<protein>
    <recommendedName>
        <fullName evidence="14">Acyltransferase</fullName>
        <ecNumber evidence="14">2.3.1.-</ecNumber>
    </recommendedName>
</protein>
<organism evidence="15 16">
    <name type="scientific">Schistosoma mekongi</name>
    <name type="common">Parasitic worm</name>
    <dbReference type="NCBI Taxonomy" id="38744"/>
    <lineage>
        <taxon>Eukaryota</taxon>
        <taxon>Metazoa</taxon>
        <taxon>Spiralia</taxon>
        <taxon>Lophotrochozoa</taxon>
        <taxon>Platyhelminthes</taxon>
        <taxon>Trematoda</taxon>
        <taxon>Digenea</taxon>
        <taxon>Strigeidida</taxon>
        <taxon>Schistosomatoidea</taxon>
        <taxon>Schistosomatidae</taxon>
        <taxon>Schistosoma</taxon>
    </lineage>
</organism>
<dbReference type="PANTHER" id="PTHR12317:SF0">
    <property type="entry name" value="ACYLTRANSFERASE"/>
    <property type="match status" value="1"/>
</dbReference>
<comment type="similarity">
    <text evidence="4 14">Belongs to the diacylglycerol acyltransferase family.</text>
</comment>
<keyword evidence="16" id="KW-1185">Reference proteome</keyword>
<name>A0AAE1ZH68_SCHME</name>
<keyword evidence="13" id="KW-0012">Acyltransferase</keyword>
<evidence type="ECO:0000256" key="12">
    <source>
        <dbReference type="ARBA" id="ARBA00023136"/>
    </source>
</evidence>
<comment type="subcellular location">
    <subcellularLocation>
        <location evidence="1 14">Endoplasmic reticulum membrane</location>
        <topology evidence="1 14">Multi-pass membrane protein</topology>
    </subcellularLocation>
</comment>
<dbReference type="InterPro" id="IPR007130">
    <property type="entry name" value="DAGAT"/>
</dbReference>
<evidence type="ECO:0000313" key="16">
    <source>
        <dbReference type="Proteomes" id="UP001292079"/>
    </source>
</evidence>
<feature type="transmembrane region" description="Helical" evidence="14">
    <location>
        <begin position="104"/>
        <end position="122"/>
    </location>
</feature>
<evidence type="ECO:0000313" key="15">
    <source>
        <dbReference type="EMBL" id="KAK4473883.1"/>
    </source>
</evidence>
<evidence type="ECO:0000256" key="8">
    <source>
        <dbReference type="ARBA" id="ARBA00022798"/>
    </source>
</evidence>
<sequence>MLSNSNFFNNDAYINDNGEVILKRREHLNTKISYYLLSKILQNITVYIYVMTFLFFGIFCLFMLFFLCYTIISNMVISLLKTLNIYLVHDSELLTIIRNSEKEVQCSTVFILFMIYAIYWFYDWDSQNRGAHPIQTIRYLKIWELLADYFPIHLVISKEFIKFSETHNRIKHSSLLNSMISKHVVDDDYVDENESEKSSITNNLPSDVNYLVGFHPHGILATGAFINFATEATGFSKVFPDFKPFLAILKAHFIVPFYRDFLMSLGMIAATKKGLYYVLDKDSCKQTRNFVVVVLGGASEALDSRPGTYVMHINQRYGFFKLALQTGSYLVPCISFGEQSLYHQVSNEKGSLIRWLQDKFTSISTVSLPIFYARGPFPYRKPVYTVVGAPIRCEQIKEPTHEQVANIKQKYIEKLQTLFEDYKTTYDPEARNIEFI</sequence>
<evidence type="ECO:0000256" key="9">
    <source>
        <dbReference type="ARBA" id="ARBA00022824"/>
    </source>
</evidence>
<comment type="caution">
    <text evidence="15">The sequence shown here is derived from an EMBL/GenBank/DDBJ whole genome shotgun (WGS) entry which is preliminary data.</text>
</comment>
<keyword evidence="8" id="KW-0319">Glycerol metabolism</keyword>
<evidence type="ECO:0000256" key="11">
    <source>
        <dbReference type="ARBA" id="ARBA00023098"/>
    </source>
</evidence>
<comment type="pathway">
    <text evidence="2">Glycerolipid metabolism; triacylglycerol biosynthesis.</text>
</comment>
<dbReference type="PANTHER" id="PTHR12317">
    <property type="entry name" value="DIACYLGLYCEROL O-ACYLTRANSFERASE"/>
    <property type="match status" value="1"/>
</dbReference>
<dbReference type="EMBL" id="JALJAT010000002">
    <property type="protein sequence ID" value="KAK4473883.1"/>
    <property type="molecule type" value="Genomic_DNA"/>
</dbReference>
<evidence type="ECO:0000256" key="3">
    <source>
        <dbReference type="ARBA" id="ARBA00005189"/>
    </source>
</evidence>
<keyword evidence="10 14" id="KW-1133">Transmembrane helix</keyword>
<evidence type="ECO:0000256" key="5">
    <source>
        <dbReference type="ARBA" id="ARBA00022516"/>
    </source>
</evidence>
<evidence type="ECO:0000256" key="2">
    <source>
        <dbReference type="ARBA" id="ARBA00004771"/>
    </source>
</evidence>
<keyword evidence="7 14" id="KW-0812">Transmembrane</keyword>
<feature type="transmembrane region" description="Helical" evidence="14">
    <location>
        <begin position="46"/>
        <end position="72"/>
    </location>
</feature>
<keyword evidence="6 14" id="KW-0808">Transferase</keyword>
<evidence type="ECO:0000256" key="4">
    <source>
        <dbReference type="ARBA" id="ARBA00005420"/>
    </source>
</evidence>
<dbReference type="CDD" id="cd07987">
    <property type="entry name" value="LPLAT_MGAT-like"/>
    <property type="match status" value="1"/>
</dbReference>
<dbReference type="GO" id="GO:0006071">
    <property type="term" value="P:glycerol metabolic process"/>
    <property type="evidence" value="ECO:0007669"/>
    <property type="project" value="UniProtKB-KW"/>
</dbReference>
<evidence type="ECO:0000256" key="1">
    <source>
        <dbReference type="ARBA" id="ARBA00004477"/>
    </source>
</evidence>
<dbReference type="EC" id="2.3.1.-" evidence="14"/>
<evidence type="ECO:0000256" key="6">
    <source>
        <dbReference type="ARBA" id="ARBA00022679"/>
    </source>
</evidence>
<keyword evidence="5" id="KW-0444">Lipid biosynthesis</keyword>
<dbReference type="GO" id="GO:0004144">
    <property type="term" value="F:diacylglycerol O-acyltransferase activity"/>
    <property type="evidence" value="ECO:0007669"/>
    <property type="project" value="TreeGrafter"/>
</dbReference>
<dbReference type="GO" id="GO:0019432">
    <property type="term" value="P:triglyceride biosynthetic process"/>
    <property type="evidence" value="ECO:0007669"/>
    <property type="project" value="TreeGrafter"/>
</dbReference>
<keyword evidence="12 14" id="KW-0472">Membrane</keyword>
<reference evidence="15" key="2">
    <citation type="journal article" date="2023" name="Infect Dis Poverty">
        <title>Chromosome-scale genome of the human blood fluke Schistosoma mekongi and its implications for public health.</title>
        <authorList>
            <person name="Zhou M."/>
            <person name="Xu L."/>
            <person name="Xu D."/>
            <person name="Chen W."/>
            <person name="Khan J."/>
            <person name="Hu Y."/>
            <person name="Huang H."/>
            <person name="Wei H."/>
            <person name="Zhang Y."/>
            <person name="Chusongsang P."/>
            <person name="Tanasarnprasert K."/>
            <person name="Hu X."/>
            <person name="Limpanont Y."/>
            <person name="Lv Z."/>
        </authorList>
    </citation>
    <scope>NUCLEOTIDE SEQUENCE</scope>
    <source>
        <strain evidence="15">LV_2022a</strain>
    </source>
</reference>
<evidence type="ECO:0000256" key="10">
    <source>
        <dbReference type="ARBA" id="ARBA00022989"/>
    </source>
</evidence>
<gene>
    <name evidence="15" type="ORF">MN116_003212</name>
</gene>